<protein>
    <submittedName>
        <fullName evidence="2">Sulfatase</fullName>
    </submittedName>
</protein>
<sequence>MKTRHRCIFTIIVIFACVGICVAFKEKNKSVKRAPDKRPNILFVISDDQSYPYASIYGTTGVKTPAFDEVARSGVLFNNAFVAAPQCSPSRAAILTGRNIWQLEEAGTHSSYFPKKFQVFTNVLENSGYWIGYTGKPWAPGNWKNAGWTRNPVGPEFDDKTLQPPTKDIANLDYFENFVDFYNQKKDHEPFFFWYGGYEPHRTYAEGSGKNAGKNIMKSFVPKFLPSDTVVKSDIADYDLEIEWFDQQLGKMINFLRQKGELENTIIVVTSDNGMPFPSAKANLMEYGTHVPLAISWPAKVKAGRICNDLISLIDLAPTFLQVAGTDTMHGITGKSLTSLLLNNNNNRPHRTYVLTGRERHTHARPDDLGYPSRAIRTKDFLYIMNIKPDLWPAGNPPPDNAMSADGTIKSKENKSIGIGYKDIDDPSPTKKFMIKYKDEFPALFEEGFEKRPADQLFDIKRDPWCTKNLADKPEYVVIKNALKDQLKKLLTQQGDPRMLGYGDIFDSYPRFGLMRNWPGFKEKGEYNPAYEPKGMQEIK</sequence>
<dbReference type="SUPFAM" id="SSF53649">
    <property type="entry name" value="Alkaline phosphatase-like"/>
    <property type="match status" value="1"/>
</dbReference>
<dbReference type="EMBL" id="VYQF01000011">
    <property type="protein sequence ID" value="KAA9035635.1"/>
    <property type="molecule type" value="Genomic_DNA"/>
</dbReference>
<reference evidence="2 3" key="1">
    <citation type="submission" date="2019-09" db="EMBL/GenBank/DDBJ databases">
        <title>Draft genome sequence of Ginsengibacter sp. BR5-29.</title>
        <authorList>
            <person name="Im W.-T."/>
        </authorList>
    </citation>
    <scope>NUCLEOTIDE SEQUENCE [LARGE SCALE GENOMIC DNA]</scope>
    <source>
        <strain evidence="2 3">BR5-29</strain>
    </source>
</reference>
<proteinExistence type="predicted"/>
<dbReference type="InterPro" id="IPR052701">
    <property type="entry name" value="GAG_Ulvan_Degrading_Sulfatases"/>
</dbReference>
<dbReference type="RefSeq" id="WP_150416791.1">
    <property type="nucleotide sequence ID" value="NZ_VYQF01000011.1"/>
</dbReference>
<evidence type="ECO:0000313" key="3">
    <source>
        <dbReference type="Proteomes" id="UP000326903"/>
    </source>
</evidence>
<dbReference type="Proteomes" id="UP000326903">
    <property type="component" value="Unassembled WGS sequence"/>
</dbReference>
<accession>A0A5J5IBB0</accession>
<dbReference type="InterPro" id="IPR017850">
    <property type="entry name" value="Alkaline_phosphatase_core_sf"/>
</dbReference>
<organism evidence="2 3">
    <name type="scientific">Ginsengibacter hankyongi</name>
    <dbReference type="NCBI Taxonomy" id="2607284"/>
    <lineage>
        <taxon>Bacteria</taxon>
        <taxon>Pseudomonadati</taxon>
        <taxon>Bacteroidota</taxon>
        <taxon>Chitinophagia</taxon>
        <taxon>Chitinophagales</taxon>
        <taxon>Chitinophagaceae</taxon>
        <taxon>Ginsengibacter</taxon>
    </lineage>
</organism>
<dbReference type="AlphaFoldDB" id="A0A5J5IBB0"/>
<dbReference type="CDD" id="cd16027">
    <property type="entry name" value="SGSH"/>
    <property type="match status" value="1"/>
</dbReference>
<dbReference type="PANTHER" id="PTHR43751:SF1">
    <property type="entry name" value="SULFATASE ATSG-RELATED"/>
    <property type="match status" value="1"/>
</dbReference>
<dbReference type="PROSITE" id="PS51257">
    <property type="entry name" value="PROKAR_LIPOPROTEIN"/>
    <property type="match status" value="1"/>
</dbReference>
<dbReference type="Gene3D" id="3.40.720.10">
    <property type="entry name" value="Alkaline Phosphatase, subunit A"/>
    <property type="match status" value="1"/>
</dbReference>
<evidence type="ECO:0000313" key="2">
    <source>
        <dbReference type="EMBL" id="KAA9035635.1"/>
    </source>
</evidence>
<comment type="caution">
    <text evidence="2">The sequence shown here is derived from an EMBL/GenBank/DDBJ whole genome shotgun (WGS) entry which is preliminary data.</text>
</comment>
<dbReference type="InterPro" id="IPR000917">
    <property type="entry name" value="Sulfatase_N"/>
</dbReference>
<gene>
    <name evidence="2" type="ORF">FW778_20630</name>
</gene>
<dbReference type="PANTHER" id="PTHR43751">
    <property type="entry name" value="SULFATASE"/>
    <property type="match status" value="1"/>
</dbReference>
<feature type="domain" description="Sulfatase N-terminal" evidence="1">
    <location>
        <begin position="39"/>
        <end position="325"/>
    </location>
</feature>
<evidence type="ECO:0000259" key="1">
    <source>
        <dbReference type="Pfam" id="PF00884"/>
    </source>
</evidence>
<keyword evidence="3" id="KW-1185">Reference proteome</keyword>
<name>A0A5J5IBB0_9BACT</name>
<dbReference type="Pfam" id="PF00884">
    <property type="entry name" value="Sulfatase"/>
    <property type="match status" value="1"/>
</dbReference>